<evidence type="ECO:0000256" key="4">
    <source>
        <dbReference type="SAM" id="SignalP"/>
    </source>
</evidence>
<dbReference type="SUPFAM" id="SSF52833">
    <property type="entry name" value="Thioredoxin-like"/>
    <property type="match status" value="1"/>
</dbReference>
<dbReference type="AlphaFoldDB" id="A0A4P7HIM0"/>
<feature type="binding site" evidence="2">
    <location>
        <position position="78"/>
    </location>
    <ligand>
        <name>Cu cation</name>
        <dbReference type="ChEBI" id="CHEBI:23378"/>
    </ligand>
</feature>
<keyword evidence="2" id="KW-0479">Metal-binding</keyword>
<evidence type="ECO:0000256" key="3">
    <source>
        <dbReference type="PIRSR" id="PIRSR603782-2"/>
    </source>
</evidence>
<feature type="disulfide bond" description="Redox-active" evidence="3">
    <location>
        <begin position="78"/>
        <end position="82"/>
    </location>
</feature>
<dbReference type="GO" id="GO:0046872">
    <property type="term" value="F:metal ion binding"/>
    <property type="evidence" value="ECO:0007669"/>
    <property type="project" value="UniProtKB-KW"/>
</dbReference>
<organism evidence="5 6">
    <name type="scientific">Paracoccus liaowanqingii</name>
    <dbReference type="NCBI Taxonomy" id="2560053"/>
    <lineage>
        <taxon>Bacteria</taxon>
        <taxon>Pseudomonadati</taxon>
        <taxon>Pseudomonadota</taxon>
        <taxon>Alphaproteobacteria</taxon>
        <taxon>Rhodobacterales</taxon>
        <taxon>Paracoccaceae</taxon>
        <taxon>Paracoccus</taxon>
    </lineage>
</organism>
<sequence length="198" mass="21044">MRHLAFVLAPVLALTGADAAAHEGHVHPPATAMSEALSREHLLLPDIPVTDATGATEGFRTRYGQAGPVLISFLYTGCDDTCGMIRGVMQLVDQDLQRPDAPRLTLIAVSVDPARDTPEALARQAAQMQASARWDWVVASPRDTPALLSAFGLPAGPVEAHEAVYLLGDLATGRFLRIPGVPDPDMLIRHARDIASGS</sequence>
<evidence type="ECO:0000256" key="1">
    <source>
        <dbReference type="ARBA" id="ARBA00010996"/>
    </source>
</evidence>
<feature type="signal peptide" evidence="4">
    <location>
        <begin position="1"/>
        <end position="19"/>
    </location>
</feature>
<reference evidence="6" key="1">
    <citation type="submission" date="2019-03" db="EMBL/GenBank/DDBJ databases">
        <authorList>
            <person name="Li J."/>
        </authorList>
    </citation>
    <scope>NUCLEOTIDE SEQUENCE [LARGE SCALE GENOMIC DNA]</scope>
    <source>
        <strain evidence="6">2251</strain>
    </source>
</reference>
<evidence type="ECO:0000313" key="5">
    <source>
        <dbReference type="EMBL" id="QBX33938.1"/>
    </source>
</evidence>
<proteinExistence type="inferred from homology"/>
<evidence type="ECO:0000256" key="2">
    <source>
        <dbReference type="PIRSR" id="PIRSR603782-1"/>
    </source>
</evidence>
<protein>
    <submittedName>
        <fullName evidence="5">SCO family protein</fullName>
    </submittedName>
</protein>
<dbReference type="InterPro" id="IPR003782">
    <property type="entry name" value="SCO1/SenC"/>
</dbReference>
<dbReference type="Pfam" id="PF02630">
    <property type="entry name" value="SCO1-SenC"/>
    <property type="match status" value="1"/>
</dbReference>
<dbReference type="PANTHER" id="PTHR12151:SF25">
    <property type="entry name" value="LINALOOL DEHYDRATASE_ISOMERASE DOMAIN-CONTAINING PROTEIN"/>
    <property type="match status" value="1"/>
</dbReference>
<dbReference type="InterPro" id="IPR036249">
    <property type="entry name" value="Thioredoxin-like_sf"/>
</dbReference>
<dbReference type="RefSeq" id="WP_135312231.1">
    <property type="nucleotide sequence ID" value="NZ_CP038439.1"/>
</dbReference>
<feature type="chain" id="PRO_5020650930" evidence="4">
    <location>
        <begin position="20"/>
        <end position="198"/>
    </location>
</feature>
<dbReference type="CDD" id="cd02968">
    <property type="entry name" value="SCO"/>
    <property type="match status" value="1"/>
</dbReference>
<comment type="similarity">
    <text evidence="1">Belongs to the SCO1/2 family.</text>
</comment>
<evidence type="ECO:0000313" key="6">
    <source>
        <dbReference type="Proteomes" id="UP000296374"/>
    </source>
</evidence>
<dbReference type="EMBL" id="CP038439">
    <property type="protein sequence ID" value="QBX33938.1"/>
    <property type="molecule type" value="Genomic_DNA"/>
</dbReference>
<keyword evidence="3" id="KW-1015">Disulfide bond</keyword>
<dbReference type="Proteomes" id="UP000296374">
    <property type="component" value="Chromosome"/>
</dbReference>
<accession>A0A4P7HIM0</accession>
<gene>
    <name evidence="5" type="ORF">E4191_03850</name>
</gene>
<keyword evidence="2" id="KW-0186">Copper</keyword>
<dbReference type="Gene3D" id="3.40.30.10">
    <property type="entry name" value="Glutaredoxin"/>
    <property type="match status" value="1"/>
</dbReference>
<name>A0A4P7HIM0_9RHOB</name>
<dbReference type="PANTHER" id="PTHR12151">
    <property type="entry name" value="ELECTRON TRANSPORT PROTIN SCO1/SENC FAMILY MEMBER"/>
    <property type="match status" value="1"/>
</dbReference>
<keyword evidence="4" id="KW-0732">Signal</keyword>
<feature type="binding site" evidence="2">
    <location>
        <position position="82"/>
    </location>
    <ligand>
        <name>Cu cation</name>
        <dbReference type="ChEBI" id="CHEBI:23378"/>
    </ligand>
</feature>
<dbReference type="KEGG" id="plia:E4191_03850"/>